<dbReference type="RefSeq" id="WP_074795343.1">
    <property type="nucleotide sequence ID" value="NZ_FOVJ01000001.1"/>
</dbReference>
<proteinExistence type="predicted"/>
<dbReference type="Proteomes" id="UP000183107">
    <property type="component" value="Unassembled WGS sequence"/>
</dbReference>
<evidence type="ECO:0000313" key="2">
    <source>
        <dbReference type="EMBL" id="SFN47444.1"/>
    </source>
</evidence>
<accession>A0A1I4ZAY7</accession>
<evidence type="ECO:0000256" key="1">
    <source>
        <dbReference type="SAM" id="SignalP"/>
    </source>
</evidence>
<sequence length="99" mass="10561">MKKSLITVVALLTFTGTAYAAVNINTATQAELQTVRGITAAHAKAIIDFRSKAGSFQTTDDITKVDGINSHTMDMQQLREDITVTGPTVLKGVNKAPVK</sequence>
<dbReference type="OrthoDB" id="8687931at2"/>
<dbReference type="GO" id="GO:0015628">
    <property type="term" value="P:protein secretion by the type II secretion system"/>
    <property type="evidence" value="ECO:0007669"/>
    <property type="project" value="TreeGrafter"/>
</dbReference>
<dbReference type="GO" id="GO:0015627">
    <property type="term" value="C:type II protein secretion system complex"/>
    <property type="evidence" value="ECO:0007669"/>
    <property type="project" value="TreeGrafter"/>
</dbReference>
<keyword evidence="3" id="KW-1185">Reference proteome</keyword>
<organism evidence="2 3">
    <name type="scientific">Nitrosospira briensis</name>
    <dbReference type="NCBI Taxonomy" id="35799"/>
    <lineage>
        <taxon>Bacteria</taxon>
        <taxon>Pseudomonadati</taxon>
        <taxon>Pseudomonadota</taxon>
        <taxon>Betaproteobacteria</taxon>
        <taxon>Nitrosomonadales</taxon>
        <taxon>Nitrosomonadaceae</taxon>
        <taxon>Nitrosospira</taxon>
    </lineage>
</organism>
<dbReference type="EMBL" id="FOVJ01000001">
    <property type="protein sequence ID" value="SFN47444.1"/>
    <property type="molecule type" value="Genomic_DNA"/>
</dbReference>
<evidence type="ECO:0000313" key="3">
    <source>
        <dbReference type="Proteomes" id="UP000183107"/>
    </source>
</evidence>
<feature type="signal peptide" evidence="1">
    <location>
        <begin position="1"/>
        <end position="20"/>
    </location>
</feature>
<dbReference type="PANTHER" id="PTHR21180">
    <property type="entry name" value="ENDONUCLEASE/EXONUCLEASE/PHOSPHATASE FAMILY DOMAIN-CONTAINING PROTEIN 1"/>
    <property type="match status" value="1"/>
</dbReference>
<dbReference type="Pfam" id="PF12836">
    <property type="entry name" value="HHH_3"/>
    <property type="match status" value="1"/>
</dbReference>
<gene>
    <name evidence="2" type="ORF">SAMN05216386_1124</name>
</gene>
<dbReference type="SUPFAM" id="SSF47781">
    <property type="entry name" value="RuvA domain 2-like"/>
    <property type="match status" value="1"/>
</dbReference>
<dbReference type="AlphaFoldDB" id="A0A1I4ZAY7"/>
<dbReference type="InterPro" id="IPR051675">
    <property type="entry name" value="Endo/Exo/Phosphatase_dom_1"/>
</dbReference>
<dbReference type="Gene3D" id="1.10.150.280">
    <property type="entry name" value="AF1531-like domain"/>
    <property type="match status" value="1"/>
</dbReference>
<dbReference type="InterPro" id="IPR010994">
    <property type="entry name" value="RuvA_2-like"/>
</dbReference>
<reference evidence="3" key="1">
    <citation type="submission" date="2016-10" db="EMBL/GenBank/DDBJ databases">
        <authorList>
            <person name="Varghese N."/>
        </authorList>
    </citation>
    <scope>NUCLEOTIDE SEQUENCE [LARGE SCALE GENOMIC DNA]</scope>
    <source>
        <strain evidence="3">Nsp8</strain>
    </source>
</reference>
<dbReference type="PANTHER" id="PTHR21180:SF32">
    <property type="entry name" value="ENDONUCLEASE_EXONUCLEASE_PHOSPHATASE FAMILY DOMAIN-CONTAINING PROTEIN 1"/>
    <property type="match status" value="1"/>
</dbReference>
<keyword evidence="1" id="KW-0732">Signal</keyword>
<name>A0A1I4ZAY7_9PROT</name>
<dbReference type="NCBIfam" id="TIGR00426">
    <property type="entry name" value="competence protein ComEA helix-hairpin-helix repeat region"/>
    <property type="match status" value="1"/>
</dbReference>
<feature type="chain" id="PRO_5010304209" evidence="1">
    <location>
        <begin position="21"/>
        <end position="99"/>
    </location>
</feature>
<dbReference type="InterPro" id="IPR004509">
    <property type="entry name" value="Competence_ComEA_HhH"/>
</dbReference>
<protein>
    <submittedName>
        <fullName evidence="2">Competence protein ComEA</fullName>
    </submittedName>
</protein>